<dbReference type="EMBL" id="UAVB01000010">
    <property type="protein sequence ID" value="SQA20265.1"/>
    <property type="molecule type" value="Genomic_DNA"/>
</dbReference>
<organism evidence="1 2">
    <name type="scientific">Streptococcus agalactiae</name>
    <dbReference type="NCBI Taxonomy" id="1311"/>
    <lineage>
        <taxon>Bacteria</taxon>
        <taxon>Bacillati</taxon>
        <taxon>Bacillota</taxon>
        <taxon>Bacilli</taxon>
        <taxon>Lactobacillales</taxon>
        <taxon>Streptococcaceae</taxon>
        <taxon>Streptococcus</taxon>
    </lineage>
</organism>
<sequence>MLKPLLEEAGFEYEFLRNPGAIQSKVAPIIEDGFANERFIFLDGDHMMLWYTDNTYVKEDGSGNKRFLKKEPVRRKTDGFHAFIAALYKKESIQEGNAGDFLESIADWDF</sequence>
<name>A0A7Z7KAI9_STRAG</name>
<evidence type="ECO:0000313" key="2">
    <source>
        <dbReference type="Proteomes" id="UP000250200"/>
    </source>
</evidence>
<accession>A0A7Z7KAI9</accession>
<gene>
    <name evidence="1" type="ORF">NCTC8181_02615</name>
</gene>
<dbReference type="AlphaFoldDB" id="A0A7Z7KAI9"/>
<reference evidence="1 2" key="1">
    <citation type="submission" date="2018-06" db="EMBL/GenBank/DDBJ databases">
        <authorList>
            <consortium name="Pathogen Informatics"/>
            <person name="Doyle S."/>
        </authorList>
    </citation>
    <scope>NUCLEOTIDE SEQUENCE [LARGE SCALE GENOMIC DNA]</scope>
    <source>
        <strain evidence="1 2">NCTC8181</strain>
    </source>
</reference>
<comment type="caution">
    <text evidence="1">The sequence shown here is derived from an EMBL/GenBank/DDBJ whole genome shotgun (WGS) entry which is preliminary data.</text>
</comment>
<proteinExistence type="predicted"/>
<protein>
    <submittedName>
        <fullName evidence="1">Putative phage terminase, large subunit</fullName>
    </submittedName>
</protein>
<evidence type="ECO:0000313" key="1">
    <source>
        <dbReference type="EMBL" id="SQA20265.1"/>
    </source>
</evidence>
<dbReference type="Proteomes" id="UP000250200">
    <property type="component" value="Unassembled WGS sequence"/>
</dbReference>